<proteinExistence type="predicted"/>
<organism evidence="1 2">
    <name type="scientific">Heyndrickxia oleronia</name>
    <dbReference type="NCBI Taxonomy" id="38875"/>
    <lineage>
        <taxon>Bacteria</taxon>
        <taxon>Bacillati</taxon>
        <taxon>Bacillota</taxon>
        <taxon>Bacilli</taxon>
        <taxon>Bacillales</taxon>
        <taxon>Bacillaceae</taxon>
        <taxon>Heyndrickxia</taxon>
    </lineage>
</organism>
<dbReference type="GeneID" id="79866183"/>
<dbReference type="SUPFAM" id="SSF52540">
    <property type="entry name" value="P-loop containing nucleoside triphosphate hydrolases"/>
    <property type="match status" value="1"/>
</dbReference>
<reference evidence="1 2" key="1">
    <citation type="submission" date="2017-01" db="EMBL/GenBank/DDBJ databases">
        <title>Draft genome sequence of Bacillus oleronius.</title>
        <authorList>
            <person name="Allam M."/>
        </authorList>
    </citation>
    <scope>NUCLEOTIDE SEQUENCE [LARGE SCALE GENOMIC DNA]</scope>
    <source>
        <strain evidence="1 2">DSM 9356</strain>
    </source>
</reference>
<keyword evidence="2" id="KW-1185">Reference proteome</keyword>
<dbReference type="RefSeq" id="WP_078109070.1">
    <property type="nucleotide sequence ID" value="NZ_BOQX01000001.1"/>
</dbReference>
<dbReference type="EMBL" id="MTLA01000002">
    <property type="protein sequence ID" value="OOP70369.1"/>
    <property type="molecule type" value="Genomic_DNA"/>
</dbReference>
<evidence type="ECO:0000313" key="1">
    <source>
        <dbReference type="EMBL" id="OOP70369.1"/>
    </source>
</evidence>
<dbReference type="Gene3D" id="3.40.50.300">
    <property type="entry name" value="P-loop containing nucleotide triphosphate hydrolases"/>
    <property type="match status" value="1"/>
</dbReference>
<dbReference type="GO" id="GO:0051782">
    <property type="term" value="P:negative regulation of cell division"/>
    <property type="evidence" value="ECO:0007669"/>
    <property type="project" value="TreeGrafter"/>
</dbReference>
<protein>
    <submittedName>
        <fullName evidence="1">ATPase</fullName>
    </submittedName>
</protein>
<dbReference type="GO" id="GO:0005829">
    <property type="term" value="C:cytosol"/>
    <property type="evidence" value="ECO:0007669"/>
    <property type="project" value="TreeGrafter"/>
</dbReference>
<sequence length="288" mass="32681">MMDQAENLRKMLKKKHSVTARTIAVVSGKGGVGKTNISVNTAISLSKRGKKVLIFDFDIGMGNVNVLLGVDSKYTISDFLEQQIPIQDIIFTAPNQISYISAGNGFDNIVELNREAIDRLLSELEELQYIYDYIIFDMGAGATKANIQILLSVDDIFVITTPEPTAITDAYSMMKYIVLNEVEADHRLFLICNRSEREKEGFQTLERLQIAMKKFLNKEILILGVLPEDSHVRKSVIRQVPFLSEFPRSSITEYLEKIIQTYLGEAKLAMHSSQSNPFIRKLRSFFER</sequence>
<dbReference type="GO" id="GO:0009898">
    <property type="term" value="C:cytoplasmic side of plasma membrane"/>
    <property type="evidence" value="ECO:0007669"/>
    <property type="project" value="TreeGrafter"/>
</dbReference>
<dbReference type="CDD" id="cd02038">
    <property type="entry name" value="FlhG-like"/>
    <property type="match status" value="1"/>
</dbReference>
<dbReference type="AlphaFoldDB" id="A0A8E2LHQ0"/>
<dbReference type="Proteomes" id="UP000189761">
    <property type="component" value="Unassembled WGS sequence"/>
</dbReference>
<dbReference type="PIRSF" id="PIRSF003092">
    <property type="entry name" value="MinD"/>
    <property type="match status" value="1"/>
</dbReference>
<dbReference type="GO" id="GO:0016887">
    <property type="term" value="F:ATP hydrolysis activity"/>
    <property type="evidence" value="ECO:0007669"/>
    <property type="project" value="TreeGrafter"/>
</dbReference>
<dbReference type="PANTHER" id="PTHR43384:SF4">
    <property type="entry name" value="CELLULOSE BIOSYNTHESIS PROTEIN BCSQ-RELATED"/>
    <property type="match status" value="1"/>
</dbReference>
<dbReference type="InterPro" id="IPR033756">
    <property type="entry name" value="YlxH/NBP35"/>
</dbReference>
<comment type="caution">
    <text evidence="1">The sequence shown here is derived from an EMBL/GenBank/DDBJ whole genome shotgun (WGS) entry which is preliminary data.</text>
</comment>
<accession>A0A8E2LHQ0</accession>
<name>A0A8E2LHQ0_9BACI</name>
<dbReference type="InterPro" id="IPR033875">
    <property type="entry name" value="FlhG"/>
</dbReference>
<dbReference type="InterPro" id="IPR027417">
    <property type="entry name" value="P-loop_NTPase"/>
</dbReference>
<gene>
    <name evidence="1" type="ORF">BWZ43_00015</name>
</gene>
<dbReference type="GO" id="GO:0005524">
    <property type="term" value="F:ATP binding"/>
    <property type="evidence" value="ECO:0007669"/>
    <property type="project" value="TreeGrafter"/>
</dbReference>
<dbReference type="InterPro" id="IPR050625">
    <property type="entry name" value="ParA/MinD_ATPase"/>
</dbReference>
<dbReference type="InterPro" id="IPR025501">
    <property type="entry name" value="MinD_FleN"/>
</dbReference>
<dbReference type="Pfam" id="PF10609">
    <property type="entry name" value="ParA"/>
    <property type="match status" value="1"/>
</dbReference>
<dbReference type="PANTHER" id="PTHR43384">
    <property type="entry name" value="SEPTUM SITE-DETERMINING PROTEIN MIND HOMOLOG, CHLOROPLASTIC-RELATED"/>
    <property type="match status" value="1"/>
</dbReference>
<evidence type="ECO:0000313" key="2">
    <source>
        <dbReference type="Proteomes" id="UP000189761"/>
    </source>
</evidence>